<dbReference type="RefSeq" id="WP_254013547.1">
    <property type="nucleotide sequence ID" value="NZ_JAMZMM010000241.1"/>
</dbReference>
<feature type="non-terminal residue" evidence="1">
    <location>
        <position position="229"/>
    </location>
</feature>
<protein>
    <submittedName>
        <fullName evidence="1">Uncharacterized protein</fullName>
    </submittedName>
</protein>
<gene>
    <name evidence="1" type="ORF">NJ959_20410</name>
</gene>
<dbReference type="EMBL" id="JAMZMM010000241">
    <property type="protein sequence ID" value="MCP2730794.1"/>
    <property type="molecule type" value="Genomic_DNA"/>
</dbReference>
<comment type="caution">
    <text evidence="1">The sequence shown here is derived from an EMBL/GenBank/DDBJ whole genome shotgun (WGS) entry which is preliminary data.</text>
</comment>
<reference evidence="1" key="1">
    <citation type="submission" date="2022-06" db="EMBL/GenBank/DDBJ databases">
        <title>New cyanobacteria of genus Symplocastrum in benthos of Lake Baikal.</title>
        <authorList>
            <person name="Sorokovikova E."/>
            <person name="Tikhonova I."/>
            <person name="Krasnopeev A."/>
            <person name="Evseev P."/>
            <person name="Gladkikh A."/>
            <person name="Belykh O."/>
        </authorList>
    </citation>
    <scope>NUCLEOTIDE SEQUENCE</scope>
    <source>
        <strain evidence="1">BBK-W-15</strain>
    </source>
</reference>
<dbReference type="Proteomes" id="UP001204953">
    <property type="component" value="Unassembled WGS sequence"/>
</dbReference>
<evidence type="ECO:0000313" key="2">
    <source>
        <dbReference type="Proteomes" id="UP001204953"/>
    </source>
</evidence>
<organism evidence="1 2">
    <name type="scientific">Limnofasciculus baicalensis BBK-W-15</name>
    <dbReference type="NCBI Taxonomy" id="2699891"/>
    <lineage>
        <taxon>Bacteria</taxon>
        <taxon>Bacillati</taxon>
        <taxon>Cyanobacteriota</taxon>
        <taxon>Cyanophyceae</taxon>
        <taxon>Coleofasciculales</taxon>
        <taxon>Coleofasciculaceae</taxon>
        <taxon>Limnofasciculus</taxon>
        <taxon>Limnofasciculus baicalensis</taxon>
    </lineage>
</organism>
<accession>A0AAE3GUU9</accession>
<dbReference type="AlphaFoldDB" id="A0AAE3GUU9"/>
<evidence type="ECO:0000313" key="1">
    <source>
        <dbReference type="EMBL" id="MCP2730794.1"/>
    </source>
</evidence>
<name>A0AAE3GUU9_9CYAN</name>
<sequence length="229" mass="24869">MASSDDFREKLKAGNITEALTLALTEAATLKITTQVLSGTEDLAENKAKPGFRLQTQINAIEGAIENEIGDQFLGNGPYRELLQFHQDQVAQSNLMIQNNLQSLQKLFEVLIALRHPSVPQTITEPVFVGDKEPLLPSLSSVAPGLVIEAQKSFSEEIPPSPDIPVADIPAGWYIDEPESFTEAIPPSPDTPVADIPAGWYIDEPESFTEAIPPSPDIPVADIPAGWYI</sequence>
<keyword evidence="2" id="KW-1185">Reference proteome</keyword>
<proteinExistence type="predicted"/>